<dbReference type="HAMAP" id="MF_00478">
    <property type="entry name" value="RsxE_RnfE"/>
    <property type="match status" value="1"/>
</dbReference>
<keyword evidence="2 8" id="KW-0813">Transport</keyword>
<dbReference type="AlphaFoldDB" id="A0A212LT78"/>
<comment type="function">
    <text evidence="8">Part of a membrane-bound complex that couples electron transfer with translocation of ions across the membrane.</text>
</comment>
<feature type="transmembrane region" description="Helical" evidence="8">
    <location>
        <begin position="44"/>
        <end position="63"/>
    </location>
</feature>
<dbReference type="EC" id="7.-.-.-" evidence="8"/>
<feature type="transmembrane region" description="Helical" evidence="8">
    <location>
        <begin position="75"/>
        <end position="95"/>
    </location>
</feature>
<feature type="transmembrane region" description="Helical" evidence="8">
    <location>
        <begin position="131"/>
        <end position="151"/>
    </location>
</feature>
<dbReference type="GO" id="GO:0012505">
    <property type="term" value="C:endomembrane system"/>
    <property type="evidence" value="ECO:0007669"/>
    <property type="project" value="UniProtKB-SubCell"/>
</dbReference>
<evidence type="ECO:0000256" key="8">
    <source>
        <dbReference type="HAMAP-Rule" id="MF_00478"/>
    </source>
</evidence>
<dbReference type="EMBL" id="FMJE01000003">
    <property type="protein sequence ID" value="SCM80722.1"/>
    <property type="molecule type" value="Genomic_DNA"/>
</dbReference>
<evidence type="ECO:0000256" key="7">
    <source>
        <dbReference type="ARBA" id="ARBA00023136"/>
    </source>
</evidence>
<evidence type="ECO:0000256" key="4">
    <source>
        <dbReference type="ARBA" id="ARBA00022967"/>
    </source>
</evidence>
<dbReference type="NCBIfam" id="NF009070">
    <property type="entry name" value="PRK12405.1"/>
    <property type="match status" value="1"/>
</dbReference>
<keyword evidence="4 8" id="KW-1278">Translocase</keyword>
<dbReference type="InterPro" id="IPR010968">
    <property type="entry name" value="RnfE"/>
</dbReference>
<keyword evidence="3 8" id="KW-0812">Transmembrane</keyword>
<evidence type="ECO:0000256" key="5">
    <source>
        <dbReference type="ARBA" id="ARBA00022982"/>
    </source>
</evidence>
<feature type="transmembrane region" description="Helical" evidence="8">
    <location>
        <begin position="101"/>
        <end position="119"/>
    </location>
</feature>
<sequence>MSNENMRLWPEFTKGLFEMNPIFRLALSLCPALAVTATVNNAVAMGIVVTFVITTNNIVISLLKNFINPKVRLPVFITSISTIVTVSGLVLQAFSPEIFEALGIYLPLVVVFAIIMARAEVFATKNGVIPSAVDGLGMGIGFLGAMVLIGATRELFGSGTLFKIPIFPEGFYNPALIMILPPGAFMLIGLLIGLFAIIGQYQDKAASKKLKAARMQKMALQKGVSANG</sequence>
<dbReference type="GO" id="GO:0022900">
    <property type="term" value="P:electron transport chain"/>
    <property type="evidence" value="ECO:0007669"/>
    <property type="project" value="UniProtKB-UniRule"/>
</dbReference>
<comment type="subcellular location">
    <subcellularLocation>
        <location evidence="8">Cell membrane</location>
        <topology evidence="8">Multi-pass membrane protein</topology>
    </subcellularLocation>
    <subcellularLocation>
        <location evidence="1">Endomembrane system</location>
        <topology evidence="1">Multi-pass membrane protein</topology>
    </subcellularLocation>
</comment>
<dbReference type="PIRSF" id="PIRSF006102">
    <property type="entry name" value="NQR_DE"/>
    <property type="match status" value="1"/>
</dbReference>
<evidence type="ECO:0000313" key="9">
    <source>
        <dbReference type="EMBL" id="SCM80722.1"/>
    </source>
</evidence>
<dbReference type="PANTHER" id="PTHR30586">
    <property type="entry name" value="ELECTRON TRANSPORT COMPLEX PROTEIN RNFE"/>
    <property type="match status" value="1"/>
</dbReference>
<keyword evidence="7 8" id="KW-0472">Membrane</keyword>
<feature type="transmembrane region" description="Helical" evidence="8">
    <location>
        <begin position="171"/>
        <end position="199"/>
    </location>
</feature>
<dbReference type="PANTHER" id="PTHR30586:SF0">
    <property type="entry name" value="ION-TRANSLOCATING OXIDOREDUCTASE COMPLEX SUBUNIT E"/>
    <property type="match status" value="1"/>
</dbReference>
<accession>A0A212LT78</accession>
<gene>
    <name evidence="8" type="primary">rnfE</name>
    <name evidence="9" type="ORF">KL86SPO_30900</name>
</gene>
<evidence type="ECO:0000256" key="3">
    <source>
        <dbReference type="ARBA" id="ARBA00022692"/>
    </source>
</evidence>
<evidence type="ECO:0000256" key="6">
    <source>
        <dbReference type="ARBA" id="ARBA00022989"/>
    </source>
</evidence>
<keyword evidence="5 8" id="KW-0249">Electron transport</keyword>
<organism evidence="9">
    <name type="scientific">uncultured Sporomusa sp</name>
    <dbReference type="NCBI Taxonomy" id="307249"/>
    <lineage>
        <taxon>Bacteria</taxon>
        <taxon>Bacillati</taxon>
        <taxon>Bacillota</taxon>
        <taxon>Negativicutes</taxon>
        <taxon>Selenomonadales</taxon>
        <taxon>Sporomusaceae</taxon>
        <taxon>Sporomusa</taxon>
        <taxon>environmental samples</taxon>
    </lineage>
</organism>
<keyword evidence="8" id="KW-1003">Cell membrane</keyword>
<dbReference type="InterPro" id="IPR003667">
    <property type="entry name" value="NqrDE/RnfAE"/>
</dbReference>
<protein>
    <recommendedName>
        <fullName evidence="8">Ion-translocating oxidoreductase complex subunit E</fullName>
        <ecNumber evidence="8">7.-.-.-</ecNumber>
    </recommendedName>
    <alternativeName>
        <fullName evidence="8">Rnf electron transport complex subunit E</fullName>
    </alternativeName>
</protein>
<comment type="similarity">
    <text evidence="8">Belongs to the NqrDE/RnfAE family.</text>
</comment>
<dbReference type="GO" id="GO:0005886">
    <property type="term" value="C:plasma membrane"/>
    <property type="evidence" value="ECO:0007669"/>
    <property type="project" value="UniProtKB-SubCell"/>
</dbReference>
<reference evidence="9" key="1">
    <citation type="submission" date="2016-08" db="EMBL/GenBank/DDBJ databases">
        <authorList>
            <person name="Seilhamer J.J."/>
        </authorList>
    </citation>
    <scope>NUCLEOTIDE SEQUENCE</scope>
    <source>
        <strain evidence="9">86</strain>
    </source>
</reference>
<evidence type="ECO:0000256" key="2">
    <source>
        <dbReference type="ARBA" id="ARBA00022448"/>
    </source>
</evidence>
<proteinExistence type="inferred from homology"/>
<keyword evidence="6 8" id="KW-1133">Transmembrane helix</keyword>
<comment type="subunit">
    <text evidence="8">The complex is composed of six subunits: RnfA, RnfB, RnfC, RnfD, RnfE and RnfG.</text>
</comment>
<name>A0A212LT78_9FIRM</name>
<evidence type="ECO:0000256" key="1">
    <source>
        <dbReference type="ARBA" id="ARBA00004127"/>
    </source>
</evidence>
<dbReference type="Pfam" id="PF02508">
    <property type="entry name" value="Rnf-Nqr"/>
    <property type="match status" value="1"/>
</dbReference>
<dbReference type="RefSeq" id="WP_288183976.1">
    <property type="nucleotide sequence ID" value="NZ_LT608335.1"/>
</dbReference>